<dbReference type="InterPro" id="IPR001138">
    <property type="entry name" value="Zn2Cys6_DnaBD"/>
</dbReference>
<dbReference type="PANTHER" id="PTHR31845:SF17">
    <property type="entry name" value="ZN(II)2CYS6 TRANSCRIPTION FACTOR (EUROFUNG)"/>
    <property type="match status" value="1"/>
</dbReference>
<reference evidence="8 9" key="1">
    <citation type="journal article" date="2020" name="G3 (Bethesda)">
        <title>Improved Reference Genome for Cyclotella cryptica CCMP332, a Model for Cell Wall Morphogenesis, Salinity Adaptation, and Lipid Production in Diatoms (Bacillariophyta).</title>
        <authorList>
            <person name="Roberts W.R."/>
            <person name="Downey K.M."/>
            <person name="Ruck E.C."/>
            <person name="Traller J.C."/>
            <person name="Alverson A.J."/>
        </authorList>
    </citation>
    <scope>NUCLEOTIDE SEQUENCE [LARGE SCALE GENOMIC DNA]</scope>
    <source>
        <strain evidence="8 9">CCMP332</strain>
    </source>
</reference>
<dbReference type="InterPro" id="IPR036864">
    <property type="entry name" value="Zn2-C6_fun-type_DNA-bd_sf"/>
</dbReference>
<evidence type="ECO:0000256" key="2">
    <source>
        <dbReference type="ARBA" id="ARBA00023015"/>
    </source>
</evidence>
<dbReference type="GO" id="GO:0003677">
    <property type="term" value="F:DNA binding"/>
    <property type="evidence" value="ECO:0007669"/>
    <property type="project" value="UniProtKB-KW"/>
</dbReference>
<feature type="domain" description="Zn(2)-C6 fungal-type" evidence="7">
    <location>
        <begin position="27"/>
        <end position="58"/>
    </location>
</feature>
<evidence type="ECO:0000256" key="5">
    <source>
        <dbReference type="ARBA" id="ARBA00023242"/>
    </source>
</evidence>
<keyword evidence="2" id="KW-0805">Transcription regulation</keyword>
<feature type="compositionally biased region" description="Low complexity" evidence="6">
    <location>
        <begin position="86"/>
        <end position="101"/>
    </location>
</feature>
<evidence type="ECO:0000259" key="7">
    <source>
        <dbReference type="PROSITE" id="PS00463"/>
    </source>
</evidence>
<evidence type="ECO:0000256" key="3">
    <source>
        <dbReference type="ARBA" id="ARBA00023125"/>
    </source>
</evidence>
<dbReference type="PANTHER" id="PTHR31845">
    <property type="entry name" value="FINGER DOMAIN PROTEIN, PUTATIVE-RELATED"/>
    <property type="match status" value="1"/>
</dbReference>
<feature type="region of interest" description="Disordered" evidence="6">
    <location>
        <begin position="86"/>
        <end position="110"/>
    </location>
</feature>
<evidence type="ECO:0000313" key="9">
    <source>
        <dbReference type="Proteomes" id="UP001516023"/>
    </source>
</evidence>
<comment type="caution">
    <text evidence="8">The sequence shown here is derived from an EMBL/GenBank/DDBJ whole genome shotgun (WGS) entry which is preliminary data.</text>
</comment>
<protein>
    <recommendedName>
        <fullName evidence="7">Zn(2)-C6 fungal-type domain-containing protein</fullName>
    </recommendedName>
</protein>
<evidence type="ECO:0000256" key="4">
    <source>
        <dbReference type="ARBA" id="ARBA00023163"/>
    </source>
</evidence>
<dbReference type="Proteomes" id="UP001516023">
    <property type="component" value="Unassembled WGS sequence"/>
</dbReference>
<name>A0ABD3QW76_9STRA</name>
<feature type="region of interest" description="Disordered" evidence="6">
    <location>
        <begin position="151"/>
        <end position="175"/>
    </location>
</feature>
<keyword evidence="9" id="KW-1185">Reference proteome</keyword>
<evidence type="ECO:0000256" key="1">
    <source>
        <dbReference type="ARBA" id="ARBA00004123"/>
    </source>
</evidence>
<dbReference type="Gene3D" id="4.10.240.10">
    <property type="entry name" value="Zn(2)-C6 fungal-type DNA-binding domain"/>
    <property type="match status" value="1"/>
</dbReference>
<evidence type="ECO:0000256" key="6">
    <source>
        <dbReference type="SAM" id="MobiDB-lite"/>
    </source>
</evidence>
<accession>A0ABD3QW76</accession>
<keyword evidence="5" id="KW-0539">Nucleus</keyword>
<dbReference type="PROSITE" id="PS00463">
    <property type="entry name" value="ZN2_CY6_FUNGAL_1"/>
    <property type="match status" value="1"/>
</dbReference>
<evidence type="ECO:0000313" key="8">
    <source>
        <dbReference type="EMBL" id="KAL3803321.1"/>
    </source>
</evidence>
<keyword evidence="4" id="KW-0804">Transcription</keyword>
<sequence length="311" mass="32597">MSPPPEPHGANIAAAAAAAAAKKSSRACTECHNAKGKCVFSDESRSKCDRCFRLNRECVPHLSRQGQRRKKADAMFATSAGPVATPSCPAASAGSGTTTRAPEAEASHASTRQGLLMDLLQSSQSGSSNLFAPGSSFLAHLQNAAKANAAKAQQQAMCHPAAPSSTGPPRFPEGSFNRSMLAPADQVLSSNTSTNQEQDPHIALLLRQGALANLNETRPAPAPPASTAVASLLSLLQNNQGVGSIGTPSAAPSTFLVTAIPHLPLPIIQARVYWTRWFKTFGNSKPNRVSRRAITKTGSNSNKFNRCGFDT</sequence>
<dbReference type="EMBL" id="JABMIG020000014">
    <property type="protein sequence ID" value="KAL3803321.1"/>
    <property type="molecule type" value="Genomic_DNA"/>
</dbReference>
<comment type="subcellular location">
    <subcellularLocation>
        <location evidence="1">Nucleus</location>
    </subcellularLocation>
</comment>
<keyword evidence="3" id="KW-0238">DNA-binding</keyword>
<dbReference type="InterPro" id="IPR051089">
    <property type="entry name" value="prtT"/>
</dbReference>
<gene>
    <name evidence="8" type="ORF">HJC23_009285</name>
</gene>
<dbReference type="GO" id="GO:0010468">
    <property type="term" value="P:regulation of gene expression"/>
    <property type="evidence" value="ECO:0007669"/>
    <property type="project" value="UniProtKB-ARBA"/>
</dbReference>
<dbReference type="CDD" id="cd00067">
    <property type="entry name" value="GAL4"/>
    <property type="match status" value="1"/>
</dbReference>
<dbReference type="SUPFAM" id="SSF57701">
    <property type="entry name" value="Zn2/Cys6 DNA-binding domain"/>
    <property type="match status" value="1"/>
</dbReference>
<dbReference type="GO" id="GO:0005634">
    <property type="term" value="C:nucleus"/>
    <property type="evidence" value="ECO:0007669"/>
    <property type="project" value="UniProtKB-SubCell"/>
</dbReference>
<organism evidence="8 9">
    <name type="scientific">Cyclotella cryptica</name>
    <dbReference type="NCBI Taxonomy" id="29204"/>
    <lineage>
        <taxon>Eukaryota</taxon>
        <taxon>Sar</taxon>
        <taxon>Stramenopiles</taxon>
        <taxon>Ochrophyta</taxon>
        <taxon>Bacillariophyta</taxon>
        <taxon>Coscinodiscophyceae</taxon>
        <taxon>Thalassiosirophycidae</taxon>
        <taxon>Stephanodiscales</taxon>
        <taxon>Stephanodiscaceae</taxon>
        <taxon>Cyclotella</taxon>
    </lineage>
</organism>
<dbReference type="AlphaFoldDB" id="A0ABD3QW76"/>
<proteinExistence type="predicted"/>